<dbReference type="Pfam" id="PF10601">
    <property type="entry name" value="zf-LITAF-like"/>
    <property type="match status" value="1"/>
</dbReference>
<dbReference type="GO" id="GO:0008270">
    <property type="term" value="F:zinc ion binding"/>
    <property type="evidence" value="ECO:0007669"/>
    <property type="project" value="TreeGrafter"/>
</dbReference>
<sequence length="149" mass="16360">MRVSESQEEEVQSPELAAISAELRHLTCKARELGFFEDDDEDLTSPTAEECLHWPAPPPCERVPNANEEVPIAELGREPGVTGCPNCGEVVTTKIVKKRGDANWMLCCLLAMFGCIGGCCLIPFCVGNLMDVQHSCPSCQTTIHKREKI</sequence>
<dbReference type="Proteomes" id="UP000694546">
    <property type="component" value="Chromosome 18"/>
</dbReference>
<dbReference type="GO" id="GO:0098574">
    <property type="term" value="C:cytoplasmic side of lysosomal membrane"/>
    <property type="evidence" value="ECO:0007669"/>
    <property type="project" value="TreeGrafter"/>
</dbReference>
<evidence type="ECO:0000256" key="6">
    <source>
        <dbReference type="ARBA" id="ARBA00022833"/>
    </source>
</evidence>
<keyword evidence="11" id="KW-1185">Reference proteome</keyword>
<accession>A0A8C5FSJ4</accession>
<feature type="transmembrane region" description="Helical" evidence="8">
    <location>
        <begin position="104"/>
        <end position="130"/>
    </location>
</feature>
<evidence type="ECO:0000259" key="9">
    <source>
        <dbReference type="PROSITE" id="PS51837"/>
    </source>
</evidence>
<dbReference type="AlphaFoldDB" id="A0A8C5FSJ4"/>
<evidence type="ECO:0000313" key="10">
    <source>
        <dbReference type="Ensembl" id="ENSGMOP00000058064.1"/>
    </source>
</evidence>
<reference evidence="10" key="2">
    <citation type="submission" date="2025-09" db="UniProtKB">
        <authorList>
            <consortium name="Ensembl"/>
        </authorList>
    </citation>
    <scope>IDENTIFICATION</scope>
</reference>
<comment type="similarity">
    <text evidence="4">Belongs to the CDIP1/LITAF family.</text>
</comment>
<protein>
    <recommendedName>
        <fullName evidence="9">LITAF domain-containing protein</fullName>
    </recommendedName>
</protein>
<dbReference type="PROSITE" id="PS51837">
    <property type="entry name" value="LITAF"/>
    <property type="match status" value="1"/>
</dbReference>
<dbReference type="PANTHER" id="PTHR23292:SF46">
    <property type="entry name" value="LIPOPOLYSACCHARIDE-INDUCED TUMOR NECROSIS FACTOR-ALPHA FACTOR HOMOLOG"/>
    <property type="match status" value="1"/>
</dbReference>
<dbReference type="GeneTree" id="ENSGT01100000263632"/>
<name>A0A8C5FSJ4_GADMO</name>
<reference evidence="10" key="1">
    <citation type="submission" date="2025-08" db="UniProtKB">
        <authorList>
            <consortium name="Ensembl"/>
        </authorList>
    </citation>
    <scope>IDENTIFICATION</scope>
</reference>
<proteinExistence type="inferred from homology"/>
<keyword evidence="7 8" id="KW-0472">Membrane</keyword>
<evidence type="ECO:0000256" key="1">
    <source>
        <dbReference type="ARBA" id="ARBA00004125"/>
    </source>
</evidence>
<dbReference type="GO" id="GO:0098560">
    <property type="term" value="C:cytoplasmic side of late endosome membrane"/>
    <property type="evidence" value="ECO:0007669"/>
    <property type="project" value="TreeGrafter"/>
</dbReference>
<organism evidence="10 11">
    <name type="scientific">Gadus morhua</name>
    <name type="common">Atlantic cod</name>
    <dbReference type="NCBI Taxonomy" id="8049"/>
    <lineage>
        <taxon>Eukaryota</taxon>
        <taxon>Metazoa</taxon>
        <taxon>Chordata</taxon>
        <taxon>Craniata</taxon>
        <taxon>Vertebrata</taxon>
        <taxon>Euteleostomi</taxon>
        <taxon>Actinopterygii</taxon>
        <taxon>Neopterygii</taxon>
        <taxon>Teleostei</taxon>
        <taxon>Neoteleostei</taxon>
        <taxon>Acanthomorphata</taxon>
        <taxon>Zeiogadaria</taxon>
        <taxon>Gadariae</taxon>
        <taxon>Gadiformes</taxon>
        <taxon>Gadoidei</taxon>
        <taxon>Gadidae</taxon>
        <taxon>Gadus</taxon>
    </lineage>
</organism>
<evidence type="ECO:0000256" key="3">
    <source>
        <dbReference type="ARBA" id="ARBA00004630"/>
    </source>
</evidence>
<dbReference type="PANTHER" id="PTHR23292">
    <property type="entry name" value="LIPOPOLYSACCHARIDE-INDUCED TUMOR NECROSIS FACTOR-ALPHA FACTOR"/>
    <property type="match status" value="1"/>
</dbReference>
<dbReference type="Ensembl" id="ENSGMOT00000070287.1">
    <property type="protein sequence ID" value="ENSGMOP00000058064.1"/>
    <property type="gene ID" value="ENSGMOG00000029237.1"/>
</dbReference>
<evidence type="ECO:0000256" key="8">
    <source>
        <dbReference type="SAM" id="Phobius"/>
    </source>
</evidence>
<dbReference type="GO" id="GO:0005634">
    <property type="term" value="C:nucleus"/>
    <property type="evidence" value="ECO:0007669"/>
    <property type="project" value="TreeGrafter"/>
</dbReference>
<keyword evidence="8" id="KW-0812">Transmembrane</keyword>
<feature type="domain" description="LITAF" evidence="9">
    <location>
        <begin position="64"/>
        <end position="148"/>
    </location>
</feature>
<dbReference type="InterPro" id="IPR006629">
    <property type="entry name" value="LITAF"/>
</dbReference>
<dbReference type="OMA" id="FRIQQLH"/>
<evidence type="ECO:0000313" key="11">
    <source>
        <dbReference type="Proteomes" id="UP000694546"/>
    </source>
</evidence>
<dbReference type="InterPro" id="IPR037519">
    <property type="entry name" value="LITAF_fam"/>
</dbReference>
<evidence type="ECO:0000256" key="4">
    <source>
        <dbReference type="ARBA" id="ARBA00005975"/>
    </source>
</evidence>
<evidence type="ECO:0000256" key="2">
    <source>
        <dbReference type="ARBA" id="ARBA00004414"/>
    </source>
</evidence>
<keyword evidence="6" id="KW-0862">Zinc</keyword>
<evidence type="ECO:0000256" key="5">
    <source>
        <dbReference type="ARBA" id="ARBA00022723"/>
    </source>
</evidence>
<comment type="subcellular location">
    <subcellularLocation>
        <location evidence="1">Endosome membrane</location>
        <topology evidence="1">Peripheral membrane protein</topology>
        <orientation evidence="1">Cytoplasmic side</orientation>
    </subcellularLocation>
    <subcellularLocation>
        <location evidence="2">Late endosome membrane</location>
    </subcellularLocation>
    <subcellularLocation>
        <location evidence="3">Lysosome membrane</location>
        <topology evidence="3">Peripheral membrane protein</topology>
        <orientation evidence="3">Cytoplasmic side</orientation>
    </subcellularLocation>
</comment>
<keyword evidence="8" id="KW-1133">Transmembrane helix</keyword>
<dbReference type="SMART" id="SM00714">
    <property type="entry name" value="LITAF"/>
    <property type="match status" value="1"/>
</dbReference>
<evidence type="ECO:0000256" key="7">
    <source>
        <dbReference type="ARBA" id="ARBA00023136"/>
    </source>
</evidence>
<keyword evidence="5" id="KW-0479">Metal-binding</keyword>